<dbReference type="InterPro" id="IPR020841">
    <property type="entry name" value="PKS_Beta-ketoAc_synthase_dom"/>
</dbReference>
<keyword evidence="5" id="KW-0511">Multifunctional enzyme</keyword>
<keyword evidence="3" id="KW-0808">Transferase</keyword>
<dbReference type="Pfam" id="PF02801">
    <property type="entry name" value="Ketoacyl-synt_C"/>
    <property type="match status" value="1"/>
</dbReference>
<evidence type="ECO:0000256" key="2">
    <source>
        <dbReference type="ARBA" id="ARBA00022553"/>
    </source>
</evidence>
<dbReference type="InterPro" id="IPR009081">
    <property type="entry name" value="PP-bd_ACP"/>
</dbReference>
<dbReference type="Proteomes" id="UP001595765">
    <property type="component" value="Unassembled WGS sequence"/>
</dbReference>
<dbReference type="SUPFAM" id="SSF55048">
    <property type="entry name" value="Probable ACP-binding domain of malonyl-CoA ACP transacylase"/>
    <property type="match status" value="1"/>
</dbReference>
<dbReference type="SMART" id="SM00823">
    <property type="entry name" value="PKS_PP"/>
    <property type="match status" value="1"/>
</dbReference>
<evidence type="ECO:0000256" key="6">
    <source>
        <dbReference type="ARBA" id="ARBA00023315"/>
    </source>
</evidence>
<feature type="region of interest" description="Disordered" evidence="7">
    <location>
        <begin position="922"/>
        <end position="951"/>
    </location>
</feature>
<evidence type="ECO:0000256" key="1">
    <source>
        <dbReference type="ARBA" id="ARBA00022450"/>
    </source>
</evidence>
<evidence type="ECO:0000256" key="7">
    <source>
        <dbReference type="SAM" id="MobiDB-lite"/>
    </source>
</evidence>
<protein>
    <submittedName>
        <fullName evidence="10">Type I polyketide synthase</fullName>
    </submittedName>
</protein>
<evidence type="ECO:0000256" key="4">
    <source>
        <dbReference type="ARBA" id="ARBA00023194"/>
    </source>
</evidence>
<dbReference type="Pfam" id="PF16197">
    <property type="entry name" value="KAsynt_C_assoc"/>
    <property type="match status" value="1"/>
</dbReference>
<dbReference type="InterPro" id="IPR020806">
    <property type="entry name" value="PKS_PP-bd"/>
</dbReference>
<dbReference type="EMBL" id="JBHSBB010000052">
    <property type="protein sequence ID" value="MFC4036675.1"/>
    <property type="molecule type" value="Genomic_DNA"/>
</dbReference>
<dbReference type="InterPro" id="IPR036736">
    <property type="entry name" value="ACP-like_sf"/>
</dbReference>
<dbReference type="Gene3D" id="3.30.70.3290">
    <property type="match status" value="1"/>
</dbReference>
<dbReference type="SMART" id="SM00825">
    <property type="entry name" value="PKS_KS"/>
    <property type="match status" value="1"/>
</dbReference>
<keyword evidence="6" id="KW-0012">Acyltransferase</keyword>
<feature type="region of interest" description="Disordered" evidence="7">
    <location>
        <begin position="1"/>
        <end position="20"/>
    </location>
</feature>
<keyword evidence="11" id="KW-1185">Reference proteome</keyword>
<dbReference type="SUPFAM" id="SSF52151">
    <property type="entry name" value="FabD/lysophospholipase-like"/>
    <property type="match status" value="1"/>
</dbReference>
<dbReference type="CDD" id="cd00833">
    <property type="entry name" value="PKS"/>
    <property type="match status" value="2"/>
</dbReference>
<proteinExistence type="predicted"/>
<dbReference type="RefSeq" id="WP_386438777.1">
    <property type="nucleotide sequence ID" value="NZ_JBHSBB010000052.1"/>
</dbReference>
<dbReference type="PANTHER" id="PTHR43775:SF51">
    <property type="entry name" value="INACTIVE PHENOLPHTHIOCEROL SYNTHESIS POLYKETIDE SYNTHASE TYPE I PKS1-RELATED"/>
    <property type="match status" value="1"/>
</dbReference>
<organism evidence="10 11">
    <name type="scientific">Streptomyces polygonati</name>
    <dbReference type="NCBI Taxonomy" id="1617087"/>
    <lineage>
        <taxon>Bacteria</taxon>
        <taxon>Bacillati</taxon>
        <taxon>Actinomycetota</taxon>
        <taxon>Actinomycetes</taxon>
        <taxon>Kitasatosporales</taxon>
        <taxon>Streptomycetaceae</taxon>
        <taxon>Streptomyces</taxon>
    </lineage>
</organism>
<evidence type="ECO:0000313" key="10">
    <source>
        <dbReference type="EMBL" id="MFC4036675.1"/>
    </source>
</evidence>
<dbReference type="PROSITE" id="PS52004">
    <property type="entry name" value="KS3_2"/>
    <property type="match status" value="2"/>
</dbReference>
<dbReference type="InterPro" id="IPR014031">
    <property type="entry name" value="Ketoacyl_synth_C"/>
</dbReference>
<comment type="caution">
    <text evidence="10">The sequence shown here is derived from an EMBL/GenBank/DDBJ whole genome shotgun (WGS) entry which is preliminary data.</text>
</comment>
<dbReference type="Pfam" id="PF00550">
    <property type="entry name" value="PP-binding"/>
    <property type="match status" value="1"/>
</dbReference>
<dbReference type="PANTHER" id="PTHR43775">
    <property type="entry name" value="FATTY ACID SYNTHASE"/>
    <property type="match status" value="1"/>
</dbReference>
<evidence type="ECO:0000313" key="11">
    <source>
        <dbReference type="Proteomes" id="UP001595765"/>
    </source>
</evidence>
<reference evidence="11" key="1">
    <citation type="journal article" date="2019" name="Int. J. Syst. Evol. Microbiol.">
        <title>The Global Catalogue of Microorganisms (GCM) 10K type strain sequencing project: providing services to taxonomists for standard genome sequencing and annotation.</title>
        <authorList>
            <consortium name="The Broad Institute Genomics Platform"/>
            <consortium name="The Broad Institute Genome Sequencing Center for Infectious Disease"/>
            <person name="Wu L."/>
            <person name="Ma J."/>
        </authorList>
    </citation>
    <scope>NUCLEOTIDE SEQUENCE [LARGE SCALE GENOMIC DNA]</scope>
    <source>
        <strain evidence="11">CGMCC 4.7237</strain>
    </source>
</reference>
<feature type="non-terminal residue" evidence="10">
    <location>
        <position position="1219"/>
    </location>
</feature>
<keyword evidence="2" id="KW-0597">Phosphoprotein</keyword>
<evidence type="ECO:0000256" key="3">
    <source>
        <dbReference type="ARBA" id="ARBA00022679"/>
    </source>
</evidence>
<feature type="domain" description="Ketosynthase family 3 (KS3)" evidence="9">
    <location>
        <begin position="1070"/>
        <end position="1219"/>
    </location>
</feature>
<dbReference type="InterPro" id="IPR016039">
    <property type="entry name" value="Thiolase-like"/>
</dbReference>
<dbReference type="Gene3D" id="1.10.1200.10">
    <property type="entry name" value="ACP-like"/>
    <property type="match status" value="1"/>
</dbReference>
<evidence type="ECO:0000259" key="9">
    <source>
        <dbReference type="PROSITE" id="PS52004"/>
    </source>
</evidence>
<keyword evidence="4" id="KW-0045">Antibiotic biosynthesis</keyword>
<dbReference type="Gene3D" id="3.40.366.10">
    <property type="entry name" value="Malonyl-Coenzyme A Acyl Carrier Protein, domain 2"/>
    <property type="match status" value="1"/>
</dbReference>
<feature type="domain" description="Carrier" evidence="8">
    <location>
        <begin position="969"/>
        <end position="1044"/>
    </location>
</feature>
<dbReference type="InterPro" id="IPR050091">
    <property type="entry name" value="PKS_NRPS_Biosynth_Enz"/>
</dbReference>
<sequence length="1219" mass="126508">MTDQAATRPRHDGPADAGATVPGDFPIAIIGMSCRLPGAASPEDYWRLLSDGTSAISTTPPERWEADALPEAAGPRRADTRYGGFLDWSSVTGFDPAFFGIGPREALAMDPQQRLMLELSWEALQDARILPEQLAGSRTGVFVGAIGDDYATLLRRGGAGPVTRHWPTGLQRGIIANRVSYALRLGGPSLAVDSAQSSSLVAVHLACESLRRGESTLALAGGVNLALAMENAVTAAALGGLSPDGRCYTFDARANGYVRGEGGGLVVLKPLARALADGDPVHCVIRGGAVNNDAGGPGLTAPSPQAQQEVIRQACARAGTDPAEVQYVELHGTGTKVGDPVEAAALGAALGNSRAAGAPPLHVGSAKTNIGHLEGAAGIAGLVKAALSIRHRQLPPSLNYATPNPEIPLDRLNLLVHTELSPWPDPRRPLVAGVSSFGMGGTNCHLVLAEAPRDTEAEAARATRPAPGSDAPGSDAGVPVPWVLSARSAEGLRAQAARLSAFVADREDLRPPDVGFALATTRSVFEHRAVVVGAGRAELLSGLAAVAQGRSARNAVVGEASGAGAGARTVLVFPGQGSQWAGMGRELLRHSPVFAARVADCEEALAEFTDWSLTEVLRGDTGAPPLERVDVVQPALWAVMVSLAEVWKAHGVVPDAVVGHSQGEIAAAQVAGVLTLRDAAKIVALRSRALARLAGAGGMASVPLPVADVAERVAPWNGRIAVAAVNGPASTVLAGESALLAAVVAAYQEEGVRAKTIEVDYASHSPDVEAVRDELLAALADISPRQAAGTAFWSTVTGTRVADTTGLDADYWYRNLRRTVLFEETVRALLADGHRLFVESSPHPVLAVGIQETIDLCTTPEDPAAVVGTLRRDKGDRARLLTSLAQSYVAGAAVDWTPALSGGHAVDLPFYAFQRQHYWLPGSAAPPGDGPADTAATRHPAATSAPAPDDADRTLAQRLAAATEPAQDALLLDLVRTEAAAVLDHGSSENVVVHRAFKELGFDSVSSVELRNRLNTATGLWLPSTAVFAHPTPHALAAHLRAELLGAGAGTAAGTAPGHPEPAPLTAADDEPVAIVGMACRFPGGVSSPDDLWRLVSEGRDAVSGFPDNRGWDLDALYDPDPEHTGTTYTRSGGFLYDADKFDAEFFGISPREALAMDPQQRLLLETSWEALERAGVDPSTLRGSRTGVFAGLMAPDYGPRLVEAGGGSEGYVLTGSAG</sequence>
<dbReference type="InterPro" id="IPR014030">
    <property type="entry name" value="Ketoacyl_synth_N"/>
</dbReference>
<feature type="compositionally biased region" description="Low complexity" evidence="7">
    <location>
        <begin position="925"/>
        <end position="948"/>
    </location>
</feature>
<evidence type="ECO:0000259" key="8">
    <source>
        <dbReference type="PROSITE" id="PS50075"/>
    </source>
</evidence>
<dbReference type="Pfam" id="PF00109">
    <property type="entry name" value="ketoacyl-synt"/>
    <property type="match status" value="2"/>
</dbReference>
<dbReference type="InterPro" id="IPR016036">
    <property type="entry name" value="Malonyl_transacylase_ACP-bd"/>
</dbReference>
<dbReference type="InterPro" id="IPR006162">
    <property type="entry name" value="Ppantetheine_attach_site"/>
</dbReference>
<dbReference type="PROSITE" id="PS50075">
    <property type="entry name" value="CARRIER"/>
    <property type="match status" value="1"/>
</dbReference>
<dbReference type="PROSITE" id="PS00012">
    <property type="entry name" value="PHOSPHOPANTETHEINE"/>
    <property type="match status" value="1"/>
</dbReference>
<dbReference type="Pfam" id="PF00698">
    <property type="entry name" value="Acyl_transf_1"/>
    <property type="match status" value="1"/>
</dbReference>
<accession>A0ABV8HX82</accession>
<feature type="domain" description="Ketosynthase family 3 (KS3)" evidence="9">
    <location>
        <begin position="24"/>
        <end position="450"/>
    </location>
</feature>
<evidence type="ECO:0000256" key="5">
    <source>
        <dbReference type="ARBA" id="ARBA00023268"/>
    </source>
</evidence>
<dbReference type="SMART" id="SM01294">
    <property type="entry name" value="PKS_PP_betabranch"/>
    <property type="match status" value="1"/>
</dbReference>
<dbReference type="InterPro" id="IPR016035">
    <property type="entry name" value="Acyl_Trfase/lysoPLipase"/>
</dbReference>
<dbReference type="Gene3D" id="3.40.47.10">
    <property type="match status" value="2"/>
</dbReference>
<gene>
    <name evidence="10" type="ORF">ACFO3J_35335</name>
</gene>
<keyword evidence="1" id="KW-0596">Phosphopantetheine</keyword>
<dbReference type="InterPro" id="IPR032821">
    <property type="entry name" value="PKS_assoc"/>
</dbReference>
<dbReference type="InterPro" id="IPR001227">
    <property type="entry name" value="Ac_transferase_dom_sf"/>
</dbReference>
<dbReference type="InterPro" id="IPR014043">
    <property type="entry name" value="Acyl_transferase_dom"/>
</dbReference>
<dbReference type="SUPFAM" id="SSF47336">
    <property type="entry name" value="ACP-like"/>
    <property type="match status" value="1"/>
</dbReference>
<dbReference type="SUPFAM" id="SSF53901">
    <property type="entry name" value="Thiolase-like"/>
    <property type="match status" value="2"/>
</dbReference>
<feature type="region of interest" description="Disordered" evidence="7">
    <location>
        <begin position="455"/>
        <end position="477"/>
    </location>
</feature>
<dbReference type="SMART" id="SM00827">
    <property type="entry name" value="PKS_AT"/>
    <property type="match status" value="1"/>
</dbReference>
<name>A0ABV8HX82_9ACTN</name>